<dbReference type="EMBL" id="NMVO01000018">
    <property type="protein sequence ID" value="OYO08725.1"/>
    <property type="molecule type" value="Genomic_DNA"/>
</dbReference>
<dbReference type="Proteomes" id="UP000215896">
    <property type="component" value="Unassembled WGS sequence"/>
</dbReference>
<gene>
    <name evidence="1" type="ORF">CGZ94_19640</name>
</gene>
<reference evidence="1 2" key="1">
    <citation type="submission" date="2017-07" db="EMBL/GenBank/DDBJ databases">
        <title>Draft whole genome sequences of clinical Proprionibacteriaceae strains.</title>
        <authorList>
            <person name="Bernier A.-M."/>
            <person name="Bernard K."/>
            <person name="Domingo M.-C."/>
        </authorList>
    </citation>
    <scope>NUCLEOTIDE SEQUENCE [LARGE SCALE GENOMIC DNA]</scope>
    <source>
        <strain evidence="1 2">NML 030167</strain>
    </source>
</reference>
<evidence type="ECO:0000313" key="1">
    <source>
        <dbReference type="EMBL" id="OYO08725.1"/>
    </source>
</evidence>
<dbReference type="Pfam" id="PF17174">
    <property type="entry name" value="DUF5130"/>
    <property type="match status" value="1"/>
</dbReference>
<organism evidence="1 2">
    <name type="scientific">Enemella evansiae</name>
    <dbReference type="NCBI Taxonomy" id="2016499"/>
    <lineage>
        <taxon>Bacteria</taxon>
        <taxon>Bacillati</taxon>
        <taxon>Actinomycetota</taxon>
        <taxon>Actinomycetes</taxon>
        <taxon>Propionibacteriales</taxon>
        <taxon>Propionibacteriaceae</taxon>
        <taxon>Enemella</taxon>
    </lineage>
</organism>
<dbReference type="Gene3D" id="3.10.310.50">
    <property type="match status" value="1"/>
</dbReference>
<evidence type="ECO:0000313" key="2">
    <source>
        <dbReference type="Proteomes" id="UP000215896"/>
    </source>
</evidence>
<name>A0A255FYJ8_9ACTN</name>
<accession>A0A255FYJ8</accession>
<comment type="caution">
    <text evidence="1">The sequence shown here is derived from an EMBL/GenBank/DDBJ whole genome shotgun (WGS) entry which is preliminary data.</text>
</comment>
<dbReference type="InterPro" id="IPR033437">
    <property type="entry name" value="DUF5130"/>
</dbReference>
<proteinExistence type="predicted"/>
<dbReference type="AlphaFoldDB" id="A0A255FYJ8"/>
<sequence length="128" mass="13422">MSGGELSGTDDARLKDGIQRAEGMSGLKFSLYLGDSGEDPQATARELHGRLVDPDQSVLVLCDPKQRALEIITGAEARRSLTDGECQLAAASMQSNFVAGDLIGGLAHGLAQLGGYARKARILHVTEG</sequence>
<keyword evidence="2" id="KW-1185">Reference proteome</keyword>
<accession>A0A4R6LSL5</accession>
<protein>
    <submittedName>
        <fullName evidence="1">DUF5130 domain-containing protein</fullName>
    </submittedName>
</protein>
<dbReference type="RefSeq" id="WP_094355871.1">
    <property type="nucleotide sequence ID" value="NZ_NMVK01000004.1"/>
</dbReference>